<accession>A0A1Q9CK73</accession>
<evidence type="ECO:0000256" key="1">
    <source>
        <dbReference type="SAM" id="MobiDB-lite"/>
    </source>
</evidence>
<feature type="region of interest" description="Disordered" evidence="1">
    <location>
        <begin position="793"/>
        <end position="823"/>
    </location>
</feature>
<feature type="compositionally biased region" description="Basic and acidic residues" evidence="1">
    <location>
        <begin position="1176"/>
        <end position="1191"/>
    </location>
</feature>
<comment type="caution">
    <text evidence="2">The sequence shown here is derived from an EMBL/GenBank/DDBJ whole genome shotgun (WGS) entry which is preliminary data.</text>
</comment>
<feature type="region of interest" description="Disordered" evidence="1">
    <location>
        <begin position="94"/>
        <end position="114"/>
    </location>
</feature>
<feature type="region of interest" description="Disordered" evidence="1">
    <location>
        <begin position="598"/>
        <end position="637"/>
    </location>
</feature>
<feature type="region of interest" description="Disordered" evidence="1">
    <location>
        <begin position="653"/>
        <end position="695"/>
    </location>
</feature>
<protein>
    <submittedName>
        <fullName evidence="2">Uncharacterized protein</fullName>
    </submittedName>
</protein>
<dbReference type="EMBL" id="LSRX01001123">
    <property type="protein sequence ID" value="OLP83322.1"/>
    <property type="molecule type" value="Genomic_DNA"/>
</dbReference>
<feature type="region of interest" description="Disordered" evidence="1">
    <location>
        <begin position="318"/>
        <end position="344"/>
    </location>
</feature>
<dbReference type="OrthoDB" id="414847at2759"/>
<gene>
    <name evidence="2" type="ORF">AK812_SmicGene35928</name>
</gene>
<feature type="compositionally biased region" description="Low complexity" evidence="1">
    <location>
        <begin position="96"/>
        <end position="112"/>
    </location>
</feature>
<dbReference type="Proteomes" id="UP000186817">
    <property type="component" value="Unassembled WGS sequence"/>
</dbReference>
<feature type="region of interest" description="Disordered" evidence="1">
    <location>
        <begin position="977"/>
        <end position="1005"/>
    </location>
</feature>
<reference evidence="2 3" key="1">
    <citation type="submission" date="2016-02" db="EMBL/GenBank/DDBJ databases">
        <title>Genome analysis of coral dinoflagellate symbionts highlights evolutionary adaptations to a symbiotic lifestyle.</title>
        <authorList>
            <person name="Aranda M."/>
            <person name="Li Y."/>
            <person name="Liew Y.J."/>
            <person name="Baumgarten S."/>
            <person name="Simakov O."/>
            <person name="Wilson M."/>
            <person name="Piel J."/>
            <person name="Ashoor H."/>
            <person name="Bougouffa S."/>
            <person name="Bajic V.B."/>
            <person name="Ryu T."/>
            <person name="Ravasi T."/>
            <person name="Bayer T."/>
            <person name="Micklem G."/>
            <person name="Kim H."/>
            <person name="Bhak J."/>
            <person name="Lajeunesse T.C."/>
            <person name="Voolstra C.R."/>
        </authorList>
    </citation>
    <scope>NUCLEOTIDE SEQUENCE [LARGE SCALE GENOMIC DNA]</scope>
    <source>
        <strain evidence="2 3">CCMP2467</strain>
    </source>
</reference>
<keyword evidence="3" id="KW-1185">Reference proteome</keyword>
<feature type="compositionally biased region" description="Low complexity" evidence="1">
    <location>
        <begin position="672"/>
        <end position="688"/>
    </location>
</feature>
<name>A0A1Q9CK73_SYMMI</name>
<proteinExistence type="predicted"/>
<feature type="region of interest" description="Disordered" evidence="1">
    <location>
        <begin position="1176"/>
        <end position="1208"/>
    </location>
</feature>
<organism evidence="2 3">
    <name type="scientific">Symbiodinium microadriaticum</name>
    <name type="common">Dinoflagellate</name>
    <name type="synonym">Zooxanthella microadriatica</name>
    <dbReference type="NCBI Taxonomy" id="2951"/>
    <lineage>
        <taxon>Eukaryota</taxon>
        <taxon>Sar</taxon>
        <taxon>Alveolata</taxon>
        <taxon>Dinophyceae</taxon>
        <taxon>Suessiales</taxon>
        <taxon>Symbiodiniaceae</taxon>
        <taxon>Symbiodinium</taxon>
    </lineage>
</organism>
<evidence type="ECO:0000313" key="2">
    <source>
        <dbReference type="EMBL" id="OLP83322.1"/>
    </source>
</evidence>
<sequence>MADASASSSLESPLALKQLLSSLQVPEELILALQRAGIDTVPDFAFAYATAQELDVFCSEEQAELWDTLGVSDPAHSPAMARLRRALHKAKHLTEAADSAPSASSGTATSAAQLQPNAWAEHAPPRLDSASIAQLVKDFQQNYPGEHLDGDAMPSVRLLSIVHRWFVPGNAISWIPWQLRLSEKQYQEIIESRTTKTLRTEAAFLSTALFDDTPEMPVAHLRLSPAWLGRIQTVFRNAIALCKGAHLQRLKAYDKKILDLATQAPTDPSLRTVSTSELVSADRKLWKEISSLHSTGWTLDDALHEMTTVRSDVGNLLQLRARPPPPPLRPPRDPNAPLRGKGKTGKGAQVYFWMPQACPEDIEADYVHLCQELAAHCIWLAAPDEEPQLLCTSDGAVAELCSAKAPWPRLMHRIASHCTSLLSLPVNIDRINKYLPAHFLPSRPAICDGAGLFSTADHSANNDSELPALLAEGIPTGAFEPLPSSGQWTPAQPELDFSQEFSPASLEHCRGNWLAAESNQELLEQLVQDEDSYASLVALSLDFKAAHKCCKVKPSDQGHSPGQPLAQGLRDQTAKEALRAWLNLLSPEERRIAEATMGASMPASEAAPDEPTKVDTHADPTVPHSQADPSTTPIPEEPNLTLLAQQEWYDSQDKIFQGPTPPDTPWQDDDLSAQPSSSASAQPIASQQKTSPQAPDAEAWLLPKPDTCLFNIFGESFQLRDIKEKIAKGQMPHCLYKDPKAAGEQPLNRQEMWAAMQFKPIYRTAGRWTYYDLLPDDIRKPPPQFCDEIEDAPLLPTLGQTPQKKRQPPRSAADPASVYQPQSGQDIDLDAVRSLDQPGASTRPYIIDISLLDNRAQPLYSHPHFKPIECMIYDKRPWICFYEGSPPMKVAETDSWWYTMYDREGGCCLQGWPMFLLQDFMRLHEKPPQSPKSSGPADDAAQAQPADFLREKMRLPGNFSPSFERFWHLGCAGSLNPRSADRPTRPPTLQISRDMQPEDMPSKKGSVVAFPEQPWVLEKPRLPTRVACKPLRGCLCLPAMVLPESYQIGPAFASSQPHSWSDVTLIEDITQASDTTLVGQLNEKTQDVLKPAAELTACTPREFPAQNTSASKQGRSDPVQPLGLFTVKAVQSAWIATEKVMFAFLRPEPKYVPPKKLVSIKVSSFGEGVSRFVYSREADMEAPETMERTEDSQGSQDDSQPSCKASQIPEDDAEALMVEKFANEAHSSSDSDEEALEAPKEHLSTFSLFRNGPWGVIHACLQGANRAACGTYKTSAAFAPSCPLPQFYCKRKACYRLLDAMP</sequence>
<feature type="compositionally biased region" description="Polar residues" evidence="1">
    <location>
        <begin position="623"/>
        <end position="633"/>
    </location>
</feature>
<evidence type="ECO:0000313" key="3">
    <source>
        <dbReference type="Proteomes" id="UP000186817"/>
    </source>
</evidence>